<dbReference type="STRING" id="48003.BLA55_01215"/>
<reference evidence="2" key="1">
    <citation type="submission" date="2016-10" db="EMBL/GenBank/DDBJ databases">
        <authorList>
            <person name="Beylefeld A."/>
            <person name="Abolnik C."/>
        </authorList>
    </citation>
    <scope>NUCLEOTIDE SEQUENCE [LARGE SCALE GENOMIC DNA]</scope>
    <source>
        <strain evidence="2">B359_6</strain>
    </source>
</reference>
<organism evidence="1 2">
    <name type="scientific">Mycoplasmopsis pullorum</name>
    <dbReference type="NCBI Taxonomy" id="48003"/>
    <lineage>
        <taxon>Bacteria</taxon>
        <taxon>Bacillati</taxon>
        <taxon>Mycoplasmatota</taxon>
        <taxon>Mycoplasmoidales</taxon>
        <taxon>Metamycoplasmataceae</taxon>
        <taxon>Mycoplasmopsis</taxon>
    </lineage>
</organism>
<dbReference type="SUPFAM" id="SSF53738">
    <property type="entry name" value="Phosphoglucomutase, first 3 domains"/>
    <property type="match status" value="1"/>
</dbReference>
<accession>A0A1L4FRS2</accession>
<dbReference type="GO" id="GO:0016868">
    <property type="term" value="F:intramolecular phosphotransferase activity"/>
    <property type="evidence" value="ECO:0007669"/>
    <property type="project" value="InterPro"/>
</dbReference>
<gene>
    <name evidence="1" type="ORF">BLA55_01215</name>
</gene>
<dbReference type="Proteomes" id="UP000184322">
    <property type="component" value="Chromosome"/>
</dbReference>
<protein>
    <submittedName>
        <fullName evidence="1">Uncharacterized protein</fullName>
    </submittedName>
</protein>
<name>A0A1L4FRS2_9BACT</name>
<sequence>MNINNILKKWTNSTSNDSSFVRKLASINFNKFKNDLELAFSSSLQFNLNKISAPTGVGTIFFNEHTIVGLAESFSKVIKRIKPNAKIFVNDDKSYISDLYLNIFSRILNRNDFQLSRFKDDKKVPFYLWEYANSQNKYDYCINFKFLDPDKTNFEISFWSNEKNLLSQEIINEIEKELSNFDYLNFDIPRNSIDWNYDISYIKYQSYLISKYKLLYDKEINFLFSFTDKDDYIKGIFNNLSFKYDEIQNNKRIDNASDFKYFKKNKIYSFLKKYDATFIFNKNKTGFNFSPKEKSVYKFLKTDEIAILYLDYLVNENKIELNPNSYIVKSVKTSTLINQFAQRNNIRVFEYTSECNLKQIINENGQKNLIFAFNHENEFIPYDSFTNWFDSIQFTLDLIDMIWVYKKNNLTLIDKLLNIKRNYDWTIFTKKSIEIDYESAIEFLRKIKNAKFFGDEKIVNLIEYEDFQSTKDHLMKITFLMVITK</sequence>
<dbReference type="RefSeq" id="WP_073372298.1">
    <property type="nucleotide sequence ID" value="NZ_CP017813.1"/>
</dbReference>
<dbReference type="InterPro" id="IPR016055">
    <property type="entry name" value="A-D-PHexomutase_a/b/a-I/II/III"/>
</dbReference>
<dbReference type="GO" id="GO:0005975">
    <property type="term" value="P:carbohydrate metabolic process"/>
    <property type="evidence" value="ECO:0007669"/>
    <property type="project" value="InterPro"/>
</dbReference>
<keyword evidence="2" id="KW-1185">Reference proteome</keyword>
<dbReference type="KEGG" id="mpul:BLA55_01215"/>
<dbReference type="Gene3D" id="3.40.120.10">
    <property type="entry name" value="Alpha-D-Glucose-1,6-Bisphosphate, subunit A, domain 3"/>
    <property type="match status" value="1"/>
</dbReference>
<evidence type="ECO:0000313" key="2">
    <source>
        <dbReference type="Proteomes" id="UP000184322"/>
    </source>
</evidence>
<dbReference type="EMBL" id="CP017813">
    <property type="protein sequence ID" value="APJ38294.1"/>
    <property type="molecule type" value="Genomic_DNA"/>
</dbReference>
<dbReference type="AlphaFoldDB" id="A0A1L4FRS2"/>
<evidence type="ECO:0000313" key="1">
    <source>
        <dbReference type="EMBL" id="APJ38294.1"/>
    </source>
</evidence>
<proteinExistence type="predicted"/>